<reference evidence="5 6" key="1">
    <citation type="submission" date="2019-06" db="EMBL/GenBank/DDBJ databases">
        <authorList>
            <person name="Li F."/>
        </authorList>
    </citation>
    <scope>NUCLEOTIDE SEQUENCE [LARGE SCALE GENOMIC DNA]</scope>
    <source>
        <strain evidence="5 6">10F1D-1</strain>
    </source>
</reference>
<comment type="catalytic activity">
    <reaction evidence="2">
        <text>L-homoserine + acetyl-CoA = O-acetyl-L-homoserine + CoA</text>
        <dbReference type="Rhea" id="RHEA:13701"/>
        <dbReference type="ChEBI" id="CHEBI:57287"/>
        <dbReference type="ChEBI" id="CHEBI:57288"/>
        <dbReference type="ChEBI" id="CHEBI:57476"/>
        <dbReference type="ChEBI" id="CHEBI:57716"/>
        <dbReference type="EC" id="2.3.1.31"/>
    </reaction>
</comment>
<evidence type="ECO:0000313" key="5">
    <source>
        <dbReference type="EMBL" id="TPW75943.1"/>
    </source>
</evidence>
<dbReference type="UniPathway" id="UPA00051">
    <property type="reaction ID" value="UER00074"/>
</dbReference>
<keyword evidence="2 5" id="KW-0012">Acyltransferase</keyword>
<organism evidence="5 6">
    <name type="scientific">Schumannella soli</name>
    <dbReference type="NCBI Taxonomy" id="2590779"/>
    <lineage>
        <taxon>Bacteria</taxon>
        <taxon>Bacillati</taxon>
        <taxon>Actinomycetota</taxon>
        <taxon>Actinomycetes</taxon>
        <taxon>Micrococcales</taxon>
        <taxon>Microbacteriaceae</taxon>
        <taxon>Schumannella</taxon>
    </lineage>
</organism>
<dbReference type="InterPro" id="IPR000073">
    <property type="entry name" value="AB_hydrolase_1"/>
</dbReference>
<dbReference type="RefSeq" id="WP_141163301.1">
    <property type="nucleotide sequence ID" value="NZ_VHQG01000002.1"/>
</dbReference>
<dbReference type="SUPFAM" id="SSF53474">
    <property type="entry name" value="alpha/beta-Hydrolases"/>
    <property type="match status" value="1"/>
</dbReference>
<keyword evidence="2" id="KW-0028">Amino-acid biosynthesis</keyword>
<comment type="subcellular location">
    <subcellularLocation>
        <location evidence="2">Cytoplasm</location>
    </subcellularLocation>
</comment>
<dbReference type="Proteomes" id="UP000316252">
    <property type="component" value="Unassembled WGS sequence"/>
</dbReference>
<comment type="similarity">
    <text evidence="2">Belongs to the AB hydrolase superfamily. MetX family.</text>
</comment>
<dbReference type="GO" id="GO:0009086">
    <property type="term" value="P:methionine biosynthetic process"/>
    <property type="evidence" value="ECO:0007669"/>
    <property type="project" value="UniProtKB-UniRule"/>
</dbReference>
<gene>
    <name evidence="2" type="primary">metXA</name>
    <name evidence="5" type="ORF">FJ657_08865</name>
</gene>
<dbReference type="EMBL" id="VHQG01000002">
    <property type="protein sequence ID" value="TPW75943.1"/>
    <property type="molecule type" value="Genomic_DNA"/>
</dbReference>
<comment type="function">
    <text evidence="2">Transfers an acetyl group from acetyl-CoA to L-homoserine, forming acetyl-L-homoserine.</text>
</comment>
<dbReference type="NCBIfam" id="TIGR01392">
    <property type="entry name" value="homoserO_Ac_trn"/>
    <property type="match status" value="1"/>
</dbReference>
<dbReference type="PRINTS" id="PR00111">
    <property type="entry name" value="ABHYDROLASE"/>
</dbReference>
<dbReference type="InterPro" id="IPR029058">
    <property type="entry name" value="AB_hydrolase_fold"/>
</dbReference>
<feature type="binding site" evidence="2">
    <location>
        <position position="254"/>
    </location>
    <ligand>
        <name>substrate</name>
    </ligand>
</feature>
<accession>A0A506Y219</accession>
<keyword evidence="2" id="KW-0486">Methionine biosynthesis</keyword>
<comment type="caution">
    <text evidence="5">The sequence shown here is derived from an EMBL/GenBank/DDBJ whole genome shotgun (WGS) entry which is preliminary data.</text>
</comment>
<keyword evidence="1 2" id="KW-0808">Transferase</keyword>
<comment type="pathway">
    <text evidence="2">Amino-acid biosynthesis; L-methionine biosynthesis via de novo pathway; O-acetyl-L-homoserine from L-homoserine: step 1/1.</text>
</comment>
<proteinExistence type="inferred from homology"/>
<evidence type="ECO:0000256" key="1">
    <source>
        <dbReference type="ARBA" id="ARBA00022679"/>
    </source>
</evidence>
<evidence type="ECO:0000256" key="2">
    <source>
        <dbReference type="HAMAP-Rule" id="MF_00296"/>
    </source>
</evidence>
<feature type="active site" description="Nucleophile" evidence="2 3">
    <location>
        <position position="182"/>
    </location>
</feature>
<feature type="active site" evidence="2 3">
    <location>
        <position position="348"/>
    </location>
</feature>
<dbReference type="Gene3D" id="3.40.50.1820">
    <property type="entry name" value="alpha/beta hydrolase"/>
    <property type="match status" value="1"/>
</dbReference>
<dbReference type="GO" id="GO:0004414">
    <property type="term" value="F:homoserine O-acetyltransferase activity"/>
    <property type="evidence" value="ECO:0007669"/>
    <property type="project" value="UniProtKB-UniRule"/>
</dbReference>
<keyword evidence="2" id="KW-0963">Cytoplasm</keyword>
<dbReference type="PANTHER" id="PTHR32268:SF11">
    <property type="entry name" value="HOMOSERINE O-ACETYLTRANSFERASE"/>
    <property type="match status" value="1"/>
</dbReference>
<dbReference type="OrthoDB" id="9800754at2"/>
<dbReference type="InterPro" id="IPR008220">
    <property type="entry name" value="HAT_MetX-like"/>
</dbReference>
<feature type="active site" evidence="2 3">
    <location>
        <position position="381"/>
    </location>
</feature>
<dbReference type="AlphaFoldDB" id="A0A506Y219"/>
<dbReference type="NCBIfam" id="NF001209">
    <property type="entry name" value="PRK00175.1"/>
    <property type="match status" value="1"/>
</dbReference>
<protein>
    <recommendedName>
        <fullName evidence="2">Homoserine O-acetyltransferase</fullName>
        <shortName evidence="2">HAT</shortName>
        <ecNumber evidence="2">2.3.1.31</ecNumber>
    </recommendedName>
    <alternativeName>
        <fullName evidence="2">Homoserine transacetylase</fullName>
        <shortName evidence="2">HTA</shortName>
    </alternativeName>
</protein>
<dbReference type="GO" id="GO:0005737">
    <property type="term" value="C:cytoplasm"/>
    <property type="evidence" value="ECO:0007669"/>
    <property type="project" value="UniProtKB-SubCell"/>
</dbReference>
<dbReference type="Pfam" id="PF00561">
    <property type="entry name" value="Abhydrolase_1"/>
    <property type="match status" value="1"/>
</dbReference>
<feature type="binding site" evidence="2">
    <location>
        <position position="382"/>
    </location>
    <ligand>
        <name>substrate</name>
    </ligand>
</feature>
<dbReference type="HAMAP" id="MF_00296">
    <property type="entry name" value="MetX_acyltransf"/>
    <property type="match status" value="1"/>
</dbReference>
<evidence type="ECO:0000259" key="4">
    <source>
        <dbReference type="Pfam" id="PF00561"/>
    </source>
</evidence>
<keyword evidence="6" id="KW-1185">Reference proteome</keyword>
<comment type="caution">
    <text evidence="2">Lacks conserved residue(s) required for the propagation of feature annotation.</text>
</comment>
<name>A0A506Y219_9MICO</name>
<dbReference type="GO" id="GO:0009092">
    <property type="term" value="P:homoserine metabolic process"/>
    <property type="evidence" value="ECO:0007669"/>
    <property type="project" value="TreeGrafter"/>
</dbReference>
<evidence type="ECO:0000256" key="3">
    <source>
        <dbReference type="PIRSR" id="PIRSR000443-1"/>
    </source>
</evidence>
<dbReference type="EC" id="2.3.1.31" evidence="2"/>
<sequence length="401" mass="42509">MDWQTPEDAVPSAFVTESNRRALIGAPPASGAWRDGDDPGDRRFTGIGPLDLERGGALPHVTIAWESWGELNADRSNAVLVLHALTGDSHVIGAAGAGHATAGWWSGVVGEGLALDPADWFIVAPNMLGGCQGSTGPATVSPDGREWGSRFPYLTIRDQVAAQVRLADELGLDGWALVVGGSMGGMHALEWAIEHPQRVERLAVLAAPPLSGADQIALNSVQSEAIRMDPAFAGGDYYDADDGSGPHHGLALARRMALLNYRSPTELDDRFERSWQSGLNPLGGGGVFAVESYLGFHGNKFTRRFDANSYLVLVDAMNSHDVGRDRGGVAAALSRVTARTLVLGVDSDRLFPVSGQEVIARHVPGNIDGDVPVVLSSPYGHDAFLIEFAEVGAEITRLLRG</sequence>
<dbReference type="PANTHER" id="PTHR32268">
    <property type="entry name" value="HOMOSERINE O-ACETYLTRANSFERASE"/>
    <property type="match status" value="1"/>
</dbReference>
<dbReference type="PIRSF" id="PIRSF000443">
    <property type="entry name" value="Homoser_Ac_trans"/>
    <property type="match status" value="1"/>
</dbReference>
<comment type="subunit">
    <text evidence="2">Homodimer.</text>
</comment>
<feature type="domain" description="AB hydrolase-1" evidence="4">
    <location>
        <begin position="77"/>
        <end position="385"/>
    </location>
</feature>
<evidence type="ECO:0000313" key="6">
    <source>
        <dbReference type="Proteomes" id="UP000316252"/>
    </source>
</evidence>